<gene>
    <name evidence="3" type="ORF">CLO192961_LOCUS328983</name>
</gene>
<organism evidence="3 4">
    <name type="scientific">Bionectria ochroleuca</name>
    <name type="common">Gliocladium roseum</name>
    <dbReference type="NCBI Taxonomy" id="29856"/>
    <lineage>
        <taxon>Eukaryota</taxon>
        <taxon>Fungi</taxon>
        <taxon>Dikarya</taxon>
        <taxon>Ascomycota</taxon>
        <taxon>Pezizomycotina</taxon>
        <taxon>Sordariomycetes</taxon>
        <taxon>Hypocreomycetidae</taxon>
        <taxon>Hypocreales</taxon>
        <taxon>Bionectriaceae</taxon>
        <taxon>Clonostachys</taxon>
    </lineage>
</organism>
<evidence type="ECO:0000256" key="2">
    <source>
        <dbReference type="ARBA" id="ARBA00022679"/>
    </source>
</evidence>
<dbReference type="Proteomes" id="UP000766486">
    <property type="component" value="Unassembled WGS sequence"/>
</dbReference>
<dbReference type="PANTHER" id="PTHR43619">
    <property type="entry name" value="S-ADENOSYL-L-METHIONINE-DEPENDENT METHYLTRANSFERASE YKTD-RELATED"/>
    <property type="match status" value="1"/>
</dbReference>
<name>A0ABY6UN35_BIOOC</name>
<dbReference type="PIRSF" id="PIRSF028177">
    <property type="entry name" value="Polyketide_synth_Omtfrase_TcmP"/>
    <property type="match status" value="1"/>
</dbReference>
<dbReference type="Pfam" id="PF04072">
    <property type="entry name" value="LCM"/>
    <property type="match status" value="1"/>
</dbReference>
<sequence length="302" mass="33261">MSQAVIMDREADGKDSNAQAKREAGFTGVQRTLLATLVFRALDNISDRPLLGDAFASQTLSRIDGGDELLATAKGSFADRVSGLLPAMRAKLFDSWTADFCANHQGATILHLGCGLDARSLRVRWQGEDRLWVDLDVPEVAEVRKQVMEPPETEDGAEYRIEASSVTEGDWLAKIPPSRPVLVVMEGLLVYLAEEDVYNLLGAILQHFQQGGEIVLDATGTFLARCFEAASSRFDEAIPMRFPLDDAQILSTKLKGLKLETILYTPDLDGFSRLPFGMRSMFKLGQWAGVSGKFGSFVRYSF</sequence>
<keyword evidence="4" id="KW-1185">Reference proteome</keyword>
<dbReference type="Gene3D" id="3.40.50.150">
    <property type="entry name" value="Vaccinia Virus protein VP39"/>
    <property type="match status" value="1"/>
</dbReference>
<dbReference type="InterPro" id="IPR007213">
    <property type="entry name" value="Ppm1/Ppm2/Tcmp"/>
</dbReference>
<dbReference type="EMBL" id="CABFNS010000851">
    <property type="protein sequence ID" value="VUC32737.1"/>
    <property type="molecule type" value="Genomic_DNA"/>
</dbReference>
<accession>A0ABY6UN35</accession>
<evidence type="ECO:0000313" key="4">
    <source>
        <dbReference type="Proteomes" id="UP000766486"/>
    </source>
</evidence>
<dbReference type="SUPFAM" id="SSF53335">
    <property type="entry name" value="S-adenosyl-L-methionine-dependent methyltransferases"/>
    <property type="match status" value="1"/>
</dbReference>
<evidence type="ECO:0000256" key="1">
    <source>
        <dbReference type="ARBA" id="ARBA00022603"/>
    </source>
</evidence>
<dbReference type="InterPro" id="IPR029063">
    <property type="entry name" value="SAM-dependent_MTases_sf"/>
</dbReference>
<protein>
    <submittedName>
        <fullName evidence="3">Uncharacterized protein</fullName>
    </submittedName>
</protein>
<comment type="caution">
    <text evidence="3">The sequence shown here is derived from an EMBL/GenBank/DDBJ whole genome shotgun (WGS) entry which is preliminary data.</text>
</comment>
<dbReference type="PANTHER" id="PTHR43619:SF2">
    <property type="entry name" value="S-ADENOSYL-L-METHIONINE-DEPENDENT METHYLTRANSFERASES SUPERFAMILY PROTEIN"/>
    <property type="match status" value="1"/>
</dbReference>
<evidence type="ECO:0000313" key="3">
    <source>
        <dbReference type="EMBL" id="VUC32737.1"/>
    </source>
</evidence>
<reference evidence="3 4" key="1">
    <citation type="submission" date="2019-06" db="EMBL/GenBank/DDBJ databases">
        <authorList>
            <person name="Broberg M."/>
        </authorList>
    </citation>
    <scope>NUCLEOTIDE SEQUENCE [LARGE SCALE GENOMIC DNA]</scope>
</reference>
<keyword evidence="2" id="KW-0808">Transferase</keyword>
<proteinExistence type="predicted"/>
<dbReference type="InterPro" id="IPR016874">
    <property type="entry name" value="TcmP-like"/>
</dbReference>
<keyword evidence="1" id="KW-0489">Methyltransferase</keyword>